<evidence type="ECO:0000313" key="3">
    <source>
        <dbReference type="Proteomes" id="UP000002051"/>
    </source>
</evidence>
<gene>
    <name evidence="1" type="ordered locus">MTR_7g065795</name>
</gene>
<protein>
    <submittedName>
        <fullName evidence="1 2">Uncharacterized protein</fullName>
    </submittedName>
</protein>
<sequence>MYSLPTLSSLYPKLKKRKVKRLPMRSLAYWGIISRQSYKNHEDSSEDGNRLQRLARGAIIFFAQISCFSTHFNRGIPPPSLKAIYAKVKDQKDKVTTSGQAQSTWGIQLSKDLRLEASADQRLGTGAFKVVRENNGYCVQCTLPITFTIFPKFSKKSVEPCPWQVTTQFIKLEPVPIYLELSFILFA</sequence>
<evidence type="ECO:0000313" key="2">
    <source>
        <dbReference type="EnsemblPlants" id="KEH23054"/>
    </source>
</evidence>
<reference evidence="2" key="3">
    <citation type="submission" date="2015-04" db="UniProtKB">
        <authorList>
            <consortium name="EnsemblPlants"/>
        </authorList>
    </citation>
    <scope>IDENTIFICATION</scope>
    <source>
        <strain evidence="2">cv. Jemalong A17</strain>
    </source>
</reference>
<keyword evidence="3" id="KW-1185">Reference proteome</keyword>
<name>A0A072TZV6_MEDTR</name>
<dbReference type="AlphaFoldDB" id="A0A072TZV6"/>
<dbReference type="EnsemblPlants" id="KEH23054">
    <property type="protein sequence ID" value="KEH23054"/>
    <property type="gene ID" value="MTR_7g065795"/>
</dbReference>
<dbReference type="Proteomes" id="UP000002051">
    <property type="component" value="Unassembled WGS sequence"/>
</dbReference>
<proteinExistence type="predicted"/>
<dbReference type="HOGENOM" id="CLU_1449744_0_0_1"/>
<dbReference type="EMBL" id="CM001223">
    <property type="protein sequence ID" value="KEH23054.1"/>
    <property type="molecule type" value="Genomic_DNA"/>
</dbReference>
<reference evidence="1 3" key="2">
    <citation type="journal article" date="2014" name="BMC Genomics">
        <title>An improved genome release (version Mt4.0) for the model legume Medicago truncatula.</title>
        <authorList>
            <person name="Tang H."/>
            <person name="Krishnakumar V."/>
            <person name="Bidwell S."/>
            <person name="Rosen B."/>
            <person name="Chan A."/>
            <person name="Zhou S."/>
            <person name="Gentzbittel L."/>
            <person name="Childs K.L."/>
            <person name="Yandell M."/>
            <person name="Gundlach H."/>
            <person name="Mayer K.F."/>
            <person name="Schwartz D.C."/>
            <person name="Town C.D."/>
        </authorList>
    </citation>
    <scope>GENOME REANNOTATION</scope>
    <source>
        <strain evidence="1">A17</strain>
        <strain evidence="2 3">cv. Jemalong A17</strain>
    </source>
</reference>
<accession>A0A072TZV6</accession>
<organism evidence="1 3">
    <name type="scientific">Medicago truncatula</name>
    <name type="common">Barrel medic</name>
    <name type="synonym">Medicago tribuloides</name>
    <dbReference type="NCBI Taxonomy" id="3880"/>
    <lineage>
        <taxon>Eukaryota</taxon>
        <taxon>Viridiplantae</taxon>
        <taxon>Streptophyta</taxon>
        <taxon>Embryophyta</taxon>
        <taxon>Tracheophyta</taxon>
        <taxon>Spermatophyta</taxon>
        <taxon>Magnoliopsida</taxon>
        <taxon>eudicotyledons</taxon>
        <taxon>Gunneridae</taxon>
        <taxon>Pentapetalae</taxon>
        <taxon>rosids</taxon>
        <taxon>fabids</taxon>
        <taxon>Fabales</taxon>
        <taxon>Fabaceae</taxon>
        <taxon>Papilionoideae</taxon>
        <taxon>50 kb inversion clade</taxon>
        <taxon>NPAAA clade</taxon>
        <taxon>Hologalegina</taxon>
        <taxon>IRL clade</taxon>
        <taxon>Trifolieae</taxon>
        <taxon>Medicago</taxon>
    </lineage>
</organism>
<evidence type="ECO:0000313" key="1">
    <source>
        <dbReference type="EMBL" id="KEH23054.1"/>
    </source>
</evidence>
<reference evidence="1 3" key="1">
    <citation type="journal article" date="2011" name="Nature">
        <title>The Medicago genome provides insight into the evolution of rhizobial symbioses.</title>
        <authorList>
            <person name="Young N.D."/>
            <person name="Debelle F."/>
            <person name="Oldroyd G.E."/>
            <person name="Geurts R."/>
            <person name="Cannon S.B."/>
            <person name="Udvardi M.K."/>
            <person name="Benedito V.A."/>
            <person name="Mayer K.F."/>
            <person name="Gouzy J."/>
            <person name="Schoof H."/>
            <person name="Van de Peer Y."/>
            <person name="Proost S."/>
            <person name="Cook D.R."/>
            <person name="Meyers B.C."/>
            <person name="Spannagl M."/>
            <person name="Cheung F."/>
            <person name="De Mita S."/>
            <person name="Krishnakumar V."/>
            <person name="Gundlach H."/>
            <person name="Zhou S."/>
            <person name="Mudge J."/>
            <person name="Bharti A.K."/>
            <person name="Murray J.D."/>
            <person name="Naoumkina M.A."/>
            <person name="Rosen B."/>
            <person name="Silverstein K.A."/>
            <person name="Tang H."/>
            <person name="Rombauts S."/>
            <person name="Zhao P.X."/>
            <person name="Zhou P."/>
            <person name="Barbe V."/>
            <person name="Bardou P."/>
            <person name="Bechner M."/>
            <person name="Bellec A."/>
            <person name="Berger A."/>
            <person name="Berges H."/>
            <person name="Bidwell S."/>
            <person name="Bisseling T."/>
            <person name="Choisne N."/>
            <person name="Couloux A."/>
            <person name="Denny R."/>
            <person name="Deshpande S."/>
            <person name="Dai X."/>
            <person name="Doyle J.J."/>
            <person name="Dudez A.M."/>
            <person name="Farmer A.D."/>
            <person name="Fouteau S."/>
            <person name="Franken C."/>
            <person name="Gibelin C."/>
            <person name="Gish J."/>
            <person name="Goldstein S."/>
            <person name="Gonzalez A.J."/>
            <person name="Green P.J."/>
            <person name="Hallab A."/>
            <person name="Hartog M."/>
            <person name="Hua A."/>
            <person name="Humphray S.J."/>
            <person name="Jeong D.H."/>
            <person name="Jing Y."/>
            <person name="Jocker A."/>
            <person name="Kenton S.M."/>
            <person name="Kim D.J."/>
            <person name="Klee K."/>
            <person name="Lai H."/>
            <person name="Lang C."/>
            <person name="Lin S."/>
            <person name="Macmil S.L."/>
            <person name="Magdelenat G."/>
            <person name="Matthews L."/>
            <person name="McCorrison J."/>
            <person name="Monaghan E.L."/>
            <person name="Mun J.H."/>
            <person name="Najar F.Z."/>
            <person name="Nicholson C."/>
            <person name="Noirot C."/>
            <person name="O'Bleness M."/>
            <person name="Paule C.R."/>
            <person name="Poulain J."/>
            <person name="Prion F."/>
            <person name="Qin B."/>
            <person name="Qu C."/>
            <person name="Retzel E.F."/>
            <person name="Riddle C."/>
            <person name="Sallet E."/>
            <person name="Samain S."/>
            <person name="Samson N."/>
            <person name="Sanders I."/>
            <person name="Saurat O."/>
            <person name="Scarpelli C."/>
            <person name="Schiex T."/>
            <person name="Segurens B."/>
            <person name="Severin A.J."/>
            <person name="Sherrier D.J."/>
            <person name="Shi R."/>
            <person name="Sims S."/>
            <person name="Singer S.R."/>
            <person name="Sinharoy S."/>
            <person name="Sterck L."/>
            <person name="Viollet A."/>
            <person name="Wang B.B."/>
            <person name="Wang K."/>
            <person name="Wang M."/>
            <person name="Wang X."/>
            <person name="Warfsmann J."/>
            <person name="Weissenbach J."/>
            <person name="White D.D."/>
            <person name="White J.D."/>
            <person name="Wiley G.B."/>
            <person name="Wincker P."/>
            <person name="Xing Y."/>
            <person name="Yang L."/>
            <person name="Yao Z."/>
            <person name="Ying F."/>
            <person name="Zhai J."/>
            <person name="Zhou L."/>
            <person name="Zuber A."/>
            <person name="Denarie J."/>
            <person name="Dixon R.A."/>
            <person name="May G.D."/>
            <person name="Schwartz D.C."/>
            <person name="Rogers J."/>
            <person name="Quetier F."/>
            <person name="Town C.D."/>
            <person name="Roe B.A."/>
        </authorList>
    </citation>
    <scope>NUCLEOTIDE SEQUENCE [LARGE SCALE GENOMIC DNA]</scope>
    <source>
        <strain evidence="1">A17</strain>
        <strain evidence="2 3">cv. Jemalong A17</strain>
    </source>
</reference>